<protein>
    <submittedName>
        <fullName evidence="2">MarR family transcriptional regulator</fullName>
    </submittedName>
</protein>
<dbReference type="InterPro" id="IPR000835">
    <property type="entry name" value="HTH_MarR-typ"/>
</dbReference>
<evidence type="ECO:0000313" key="2">
    <source>
        <dbReference type="EMBL" id="TMI89740.1"/>
    </source>
</evidence>
<gene>
    <name evidence="2" type="ORF">E6H00_09110</name>
</gene>
<dbReference type="EMBL" id="VBAK01000119">
    <property type="protein sequence ID" value="TMI89740.1"/>
    <property type="molecule type" value="Genomic_DNA"/>
</dbReference>
<evidence type="ECO:0000313" key="3">
    <source>
        <dbReference type="Proteomes" id="UP000318509"/>
    </source>
</evidence>
<organism evidence="2 3">
    <name type="scientific">Candidatus Segetimicrobium genomatis</name>
    <dbReference type="NCBI Taxonomy" id="2569760"/>
    <lineage>
        <taxon>Bacteria</taxon>
        <taxon>Bacillati</taxon>
        <taxon>Candidatus Sysuimicrobiota</taxon>
        <taxon>Candidatus Sysuimicrobiia</taxon>
        <taxon>Candidatus Sysuimicrobiales</taxon>
        <taxon>Candidatus Segetimicrobiaceae</taxon>
        <taxon>Candidatus Segetimicrobium</taxon>
    </lineage>
</organism>
<name>A0A537K1V7_9BACT</name>
<evidence type="ECO:0000259" key="1">
    <source>
        <dbReference type="Pfam" id="PF01047"/>
    </source>
</evidence>
<feature type="domain" description="HTH marR-type" evidence="1">
    <location>
        <begin position="176"/>
        <end position="213"/>
    </location>
</feature>
<reference evidence="2 3" key="1">
    <citation type="journal article" date="2019" name="Nat. Microbiol.">
        <title>Mediterranean grassland soil C-N compound turnover is dependent on rainfall and depth, and is mediated by genomically divergent microorganisms.</title>
        <authorList>
            <person name="Diamond S."/>
            <person name="Andeer P.F."/>
            <person name="Li Z."/>
            <person name="Crits-Christoph A."/>
            <person name="Burstein D."/>
            <person name="Anantharaman K."/>
            <person name="Lane K.R."/>
            <person name="Thomas B.C."/>
            <person name="Pan C."/>
            <person name="Northen T.R."/>
            <person name="Banfield J.F."/>
        </authorList>
    </citation>
    <scope>NUCLEOTIDE SEQUENCE [LARGE SCALE GENOMIC DNA]</scope>
    <source>
        <strain evidence="2">NP_3</strain>
    </source>
</reference>
<dbReference type="Pfam" id="PF01047">
    <property type="entry name" value="MarR"/>
    <property type="match status" value="1"/>
</dbReference>
<proteinExistence type="predicted"/>
<comment type="caution">
    <text evidence="2">The sequence shown here is derived from an EMBL/GenBank/DDBJ whole genome shotgun (WGS) entry which is preliminary data.</text>
</comment>
<dbReference type="AlphaFoldDB" id="A0A537K1V7"/>
<dbReference type="Proteomes" id="UP000318509">
    <property type="component" value="Unassembled WGS sequence"/>
</dbReference>
<dbReference type="InterPro" id="IPR036388">
    <property type="entry name" value="WH-like_DNA-bd_sf"/>
</dbReference>
<dbReference type="Gene3D" id="1.10.10.10">
    <property type="entry name" value="Winged helix-like DNA-binding domain superfamily/Winged helix DNA-binding domain"/>
    <property type="match status" value="1"/>
</dbReference>
<sequence length="382" mass="41340">MLHKVRNYLVSGNTSERALVSQATKALAVRLPAGWRATPLPTTKNGQAQRGQAMAMPDALIEIRSPQGATGMLVLETRSRVEPRDVTTLVAQLRGYGKGTPILIAPFLSLQTIERLRAADVAYMDLTGNARIVVNRPGLFVETQGARQDPRREERPARSLKGAKAGRIVRALCDFLPPLGVRDLASRSGTNPGYVSRVLDLLEREDLIKRQPRKPLTSVDWPGLIRRWAQDYSVFDEKSKTPAPLGTREVQSYLEPRGLPAFLKKLQGAGSKVINTPYAVTGSLAASKVAPIAPPRLAICYVDAPSAAATRLGLQPADAGANVFLATPFDPVVYERTWSRDGVTFAALTQVAADLLTGPGRGPAEADALIAWMGEHESAWRA</sequence>
<dbReference type="SUPFAM" id="SSF46785">
    <property type="entry name" value="Winged helix' DNA-binding domain"/>
    <property type="match status" value="1"/>
</dbReference>
<accession>A0A537K1V7</accession>
<dbReference type="GO" id="GO:0003700">
    <property type="term" value="F:DNA-binding transcription factor activity"/>
    <property type="evidence" value="ECO:0007669"/>
    <property type="project" value="InterPro"/>
</dbReference>
<dbReference type="InterPro" id="IPR036390">
    <property type="entry name" value="WH_DNA-bd_sf"/>
</dbReference>